<evidence type="ECO:0000256" key="1">
    <source>
        <dbReference type="ARBA" id="ARBA00004651"/>
    </source>
</evidence>
<feature type="transmembrane region" description="Helical" evidence="6">
    <location>
        <begin position="192"/>
        <end position="211"/>
    </location>
</feature>
<feature type="transmembrane region" description="Helical" evidence="6">
    <location>
        <begin position="16"/>
        <end position="34"/>
    </location>
</feature>
<feature type="transmembrane region" description="Helical" evidence="6">
    <location>
        <begin position="231"/>
        <end position="252"/>
    </location>
</feature>
<accession>A0ABP9BPI1</accession>
<protein>
    <recommendedName>
        <fullName evidence="9">Cytochrome c oxidase assembly protein</fullName>
    </recommendedName>
</protein>
<keyword evidence="3 6" id="KW-0812">Transmembrane</keyword>
<keyword evidence="5 6" id="KW-0472">Membrane</keyword>
<gene>
    <name evidence="7" type="ORF">GCM10023200_36410</name>
</gene>
<evidence type="ECO:0000256" key="2">
    <source>
        <dbReference type="ARBA" id="ARBA00022475"/>
    </source>
</evidence>
<comment type="subcellular location">
    <subcellularLocation>
        <location evidence="1">Cell membrane</location>
        <topology evidence="1">Multi-pass membrane protein</topology>
    </subcellularLocation>
</comment>
<dbReference type="Pfam" id="PF09678">
    <property type="entry name" value="Caa3_CtaG"/>
    <property type="match status" value="1"/>
</dbReference>
<comment type="caution">
    <text evidence="7">The sequence shown here is derived from an EMBL/GenBank/DDBJ whole genome shotgun (WGS) entry which is preliminary data.</text>
</comment>
<dbReference type="EMBL" id="BAABHO010000030">
    <property type="protein sequence ID" value="GAA4796982.1"/>
    <property type="molecule type" value="Genomic_DNA"/>
</dbReference>
<evidence type="ECO:0000313" key="7">
    <source>
        <dbReference type="EMBL" id="GAA4796982.1"/>
    </source>
</evidence>
<evidence type="ECO:0000256" key="3">
    <source>
        <dbReference type="ARBA" id="ARBA00022692"/>
    </source>
</evidence>
<name>A0ABP9BPI1_9PSEU</name>
<sequence>MGWPGWGVLLTTWRPSWVVDVLVLVAALAYAAGVRRAARAGEPWPLGRTAAFGAALAGLVVTFDSGVAVYGHDSFGVHMIMHLMLIMVVPALWVAGGPLELARRVGSPRVRVLVDSLAGRIGRAVFHPATVFVVYTLVVVLTHLTTFMQAMAGSPALHHLEQVLYLGAGLLFFATALGADATPSRPSFLGRFALMMLAMGVDTLVGVVLLLAPRTPFPAYELADVRVGGAIMWAGGDALMMLLIVVLARWWVRAAGQGPELGPWLESARRSALGLAPDRDGDVDGDVDRDEDALAAYNRMLARLHQGGR</sequence>
<evidence type="ECO:0000256" key="6">
    <source>
        <dbReference type="SAM" id="Phobius"/>
    </source>
</evidence>
<proteinExistence type="predicted"/>
<feature type="transmembrane region" description="Helical" evidence="6">
    <location>
        <begin position="75"/>
        <end position="95"/>
    </location>
</feature>
<feature type="transmembrane region" description="Helical" evidence="6">
    <location>
        <begin position="46"/>
        <end position="63"/>
    </location>
</feature>
<feature type="transmembrane region" description="Helical" evidence="6">
    <location>
        <begin position="129"/>
        <end position="151"/>
    </location>
</feature>
<keyword evidence="4 6" id="KW-1133">Transmembrane helix</keyword>
<evidence type="ECO:0008006" key="9">
    <source>
        <dbReference type="Google" id="ProtNLM"/>
    </source>
</evidence>
<keyword evidence="2" id="KW-1003">Cell membrane</keyword>
<reference evidence="8" key="1">
    <citation type="journal article" date="2019" name="Int. J. Syst. Evol. Microbiol.">
        <title>The Global Catalogue of Microorganisms (GCM) 10K type strain sequencing project: providing services to taxonomists for standard genome sequencing and annotation.</title>
        <authorList>
            <consortium name="The Broad Institute Genomics Platform"/>
            <consortium name="The Broad Institute Genome Sequencing Center for Infectious Disease"/>
            <person name="Wu L."/>
            <person name="Ma J."/>
        </authorList>
    </citation>
    <scope>NUCLEOTIDE SEQUENCE [LARGE SCALE GENOMIC DNA]</scope>
    <source>
        <strain evidence="8">JCM 17979</strain>
    </source>
</reference>
<feature type="transmembrane region" description="Helical" evidence="6">
    <location>
        <begin position="163"/>
        <end position="180"/>
    </location>
</feature>
<dbReference type="Proteomes" id="UP001500928">
    <property type="component" value="Unassembled WGS sequence"/>
</dbReference>
<evidence type="ECO:0000256" key="4">
    <source>
        <dbReference type="ARBA" id="ARBA00022989"/>
    </source>
</evidence>
<keyword evidence="8" id="KW-1185">Reference proteome</keyword>
<evidence type="ECO:0000256" key="5">
    <source>
        <dbReference type="ARBA" id="ARBA00023136"/>
    </source>
</evidence>
<evidence type="ECO:0000313" key="8">
    <source>
        <dbReference type="Proteomes" id="UP001500928"/>
    </source>
</evidence>
<organism evidence="7 8">
    <name type="scientific">Actinomycetospora chlora</name>
    <dbReference type="NCBI Taxonomy" id="663608"/>
    <lineage>
        <taxon>Bacteria</taxon>
        <taxon>Bacillati</taxon>
        <taxon>Actinomycetota</taxon>
        <taxon>Actinomycetes</taxon>
        <taxon>Pseudonocardiales</taxon>
        <taxon>Pseudonocardiaceae</taxon>
        <taxon>Actinomycetospora</taxon>
    </lineage>
</organism>
<dbReference type="InterPro" id="IPR019108">
    <property type="entry name" value="Caa3_assmbl_CtaG-rel"/>
</dbReference>